<sequence length="399" mass="45434">MQTLVLDNGSFAIKCGYSEDSASLRTIPNFVMRTKRTKRMYIGDLIDTTTDLSGLYYRSPFERGYLVHWDAELAVWDRVISDDVLACTPSETNLVLTEPVNNLRQIQRNLDEIVFEEYQFASLARAPASRFSILTSSDLICNGKLEPQCVLVVDVGHAFTHIVPYYNQRQITRGIRRVDVGGRLLTNYLKETVSFRYWDMMDETFIMNVVKEKCCFVSQDFKRDIEATRGCIGRRKGDSNLGLEYVLPDFTANNKHGFILDDHSHMNDSQLLPLCNERFSIPEALFYPMDVGIEQAGVHQAVEQAISACPSEMHRLLFANIIVTGGSANMPGLSQRLQSEIQMLTAYKARVYTSSDPMFQAWQGACKATAEGMNDWRLTKKQYEEMGAQRAIIHYNNFI</sequence>
<comment type="caution">
    <text evidence="8">The sequence shown here is derived from an EMBL/GenBank/DDBJ whole genome shotgun (WGS) entry which is preliminary data.</text>
</comment>
<dbReference type="GO" id="GO:0005737">
    <property type="term" value="C:cytoplasm"/>
    <property type="evidence" value="ECO:0007669"/>
    <property type="project" value="UniProtKB-SubCell"/>
</dbReference>
<dbReference type="SMART" id="SM00268">
    <property type="entry name" value="ACTIN"/>
    <property type="match status" value="1"/>
</dbReference>
<evidence type="ECO:0000256" key="5">
    <source>
        <dbReference type="ARBA" id="ARBA00025222"/>
    </source>
</evidence>
<name>A0A9W8IDU0_9FUNG</name>
<evidence type="ECO:0000256" key="4">
    <source>
        <dbReference type="ARBA" id="ARBA00022490"/>
    </source>
</evidence>
<gene>
    <name evidence="8" type="primary">ARP6</name>
    <name evidence="8" type="ORF">IWW36_001508</name>
</gene>
<dbReference type="InterPro" id="IPR043129">
    <property type="entry name" value="ATPase_NBD"/>
</dbReference>
<reference evidence="8" key="1">
    <citation type="submission" date="2022-07" db="EMBL/GenBank/DDBJ databases">
        <title>Phylogenomic reconstructions and comparative analyses of Kickxellomycotina fungi.</title>
        <authorList>
            <person name="Reynolds N.K."/>
            <person name="Stajich J.E."/>
            <person name="Barry K."/>
            <person name="Grigoriev I.V."/>
            <person name="Crous P."/>
            <person name="Smith M.E."/>
        </authorList>
    </citation>
    <scope>NUCLEOTIDE SEQUENCE</scope>
    <source>
        <strain evidence="8">NRRL 1566</strain>
    </source>
</reference>
<comment type="subcellular location">
    <subcellularLocation>
        <location evidence="1">Cytoplasm</location>
    </subcellularLocation>
</comment>
<evidence type="ECO:0000256" key="1">
    <source>
        <dbReference type="ARBA" id="ARBA00004496"/>
    </source>
</evidence>
<dbReference type="SUPFAM" id="SSF53067">
    <property type="entry name" value="Actin-like ATPase domain"/>
    <property type="match status" value="2"/>
</dbReference>
<dbReference type="Pfam" id="PF00022">
    <property type="entry name" value="Actin"/>
    <property type="match status" value="1"/>
</dbReference>
<dbReference type="Proteomes" id="UP001139887">
    <property type="component" value="Unassembled WGS sequence"/>
</dbReference>
<accession>A0A9W8IDU0</accession>
<dbReference type="GO" id="GO:0005634">
    <property type="term" value="C:nucleus"/>
    <property type="evidence" value="ECO:0007669"/>
    <property type="project" value="UniProtKB-ARBA"/>
</dbReference>
<dbReference type="Gene3D" id="2.30.36.70">
    <property type="entry name" value="Actin, Chain A, domain 2"/>
    <property type="match status" value="1"/>
</dbReference>
<comment type="function">
    <text evidence="5">Component of the SWR1 complex which mediates the ATP-dependent exchange of histone H2A for the H2A variant HZT1 leading to transcriptional regulation of selected genes by chromatin remodeling. Involved in chromosome stability.</text>
</comment>
<evidence type="ECO:0000313" key="8">
    <source>
        <dbReference type="EMBL" id="KAJ2850984.1"/>
    </source>
</evidence>
<comment type="subunit">
    <text evidence="6">Component of the SWR1 chromatin remodeling complex.</text>
</comment>
<evidence type="ECO:0000256" key="2">
    <source>
        <dbReference type="ARBA" id="ARBA00005665"/>
    </source>
</evidence>
<dbReference type="OrthoDB" id="408728at2759"/>
<comment type="similarity">
    <text evidence="2">Belongs to the actin family. ARP6 subfamily.</text>
</comment>
<dbReference type="Gene3D" id="3.90.640.10">
    <property type="entry name" value="Actin, Chain A, domain 4"/>
    <property type="match status" value="1"/>
</dbReference>
<evidence type="ECO:0000256" key="7">
    <source>
        <dbReference type="ARBA" id="ARBA00073820"/>
    </source>
</evidence>
<keyword evidence="4" id="KW-0963">Cytoplasm</keyword>
<protein>
    <recommendedName>
        <fullName evidence="3">Actin-like protein ARP6</fullName>
    </recommendedName>
    <alternativeName>
        <fullName evidence="7">Actin-like protein arp6</fullName>
    </alternativeName>
</protein>
<proteinExistence type="inferred from homology"/>
<dbReference type="PANTHER" id="PTHR11937">
    <property type="entry name" value="ACTIN"/>
    <property type="match status" value="1"/>
</dbReference>
<dbReference type="AlphaFoldDB" id="A0A9W8IDU0"/>
<dbReference type="EMBL" id="JANBUW010000020">
    <property type="protein sequence ID" value="KAJ2850984.1"/>
    <property type="molecule type" value="Genomic_DNA"/>
</dbReference>
<dbReference type="Gene3D" id="3.30.420.40">
    <property type="match status" value="2"/>
</dbReference>
<evidence type="ECO:0000256" key="3">
    <source>
        <dbReference type="ARBA" id="ARBA00018633"/>
    </source>
</evidence>
<dbReference type="InterPro" id="IPR004000">
    <property type="entry name" value="Actin"/>
</dbReference>
<evidence type="ECO:0000256" key="6">
    <source>
        <dbReference type="ARBA" id="ARBA00063309"/>
    </source>
</evidence>
<keyword evidence="9" id="KW-1185">Reference proteome</keyword>
<organism evidence="8 9">
    <name type="scientific">Coemansia brasiliensis</name>
    <dbReference type="NCBI Taxonomy" id="2650707"/>
    <lineage>
        <taxon>Eukaryota</taxon>
        <taxon>Fungi</taxon>
        <taxon>Fungi incertae sedis</taxon>
        <taxon>Zoopagomycota</taxon>
        <taxon>Kickxellomycotina</taxon>
        <taxon>Kickxellomycetes</taxon>
        <taxon>Kickxellales</taxon>
        <taxon>Kickxellaceae</taxon>
        <taxon>Coemansia</taxon>
    </lineage>
</organism>
<evidence type="ECO:0000313" key="9">
    <source>
        <dbReference type="Proteomes" id="UP001139887"/>
    </source>
</evidence>
<dbReference type="FunFam" id="3.90.640.10:FF:000014">
    <property type="entry name" value="Putative actin-related protein 6"/>
    <property type="match status" value="1"/>
</dbReference>
<dbReference type="CDD" id="cd10210">
    <property type="entry name" value="ASKHA_NBD_Arp6"/>
    <property type="match status" value="1"/>
</dbReference>